<protein>
    <submittedName>
        <fullName evidence="2">Diamine N-acetyltransferase</fullName>
    </submittedName>
</protein>
<keyword evidence="2" id="KW-0808">Transferase</keyword>
<dbReference type="Proteomes" id="UP000199634">
    <property type="component" value="Unassembled WGS sequence"/>
</dbReference>
<evidence type="ECO:0000313" key="2">
    <source>
        <dbReference type="EMBL" id="SEH79876.1"/>
    </source>
</evidence>
<dbReference type="Gene3D" id="3.40.630.30">
    <property type="match status" value="1"/>
</dbReference>
<dbReference type="STRING" id="1159016.SAMN02927937_01496"/>
<keyword evidence="3" id="KW-1185">Reference proteome</keyword>
<dbReference type="PROSITE" id="PS51186">
    <property type="entry name" value="GNAT"/>
    <property type="match status" value="1"/>
</dbReference>
<gene>
    <name evidence="2" type="ORF">SAMN02927937_01496</name>
</gene>
<dbReference type="SUPFAM" id="SSF55729">
    <property type="entry name" value="Acyl-CoA N-acyltransferases (Nat)"/>
    <property type="match status" value="1"/>
</dbReference>
<evidence type="ECO:0000313" key="3">
    <source>
        <dbReference type="Proteomes" id="UP000199634"/>
    </source>
</evidence>
<dbReference type="PANTHER" id="PTHR43415">
    <property type="entry name" value="SPERMIDINE N(1)-ACETYLTRANSFERASE"/>
    <property type="match status" value="1"/>
</dbReference>
<evidence type="ECO:0000259" key="1">
    <source>
        <dbReference type="PROSITE" id="PS51186"/>
    </source>
</evidence>
<dbReference type="InterPro" id="IPR000182">
    <property type="entry name" value="GNAT_dom"/>
</dbReference>
<dbReference type="PANTHER" id="PTHR43415:SF3">
    <property type="entry name" value="GNAT-FAMILY ACETYLTRANSFERASE"/>
    <property type="match status" value="1"/>
</dbReference>
<dbReference type="AlphaFoldDB" id="A0A1H6L1R4"/>
<dbReference type="InterPro" id="IPR016181">
    <property type="entry name" value="Acyl_CoA_acyltransferase"/>
</dbReference>
<dbReference type="RefSeq" id="WP_091098350.1">
    <property type="nucleotide sequence ID" value="NZ_FNXE01000018.1"/>
</dbReference>
<dbReference type="GO" id="GO:0016747">
    <property type="term" value="F:acyltransferase activity, transferring groups other than amino-acyl groups"/>
    <property type="evidence" value="ECO:0007669"/>
    <property type="project" value="InterPro"/>
</dbReference>
<feature type="domain" description="N-acetyltransferase" evidence="1">
    <location>
        <begin position="8"/>
        <end position="170"/>
    </location>
</feature>
<dbReference type="OrthoDB" id="893030at2"/>
<dbReference type="EMBL" id="FNXE01000018">
    <property type="protein sequence ID" value="SEH79876.1"/>
    <property type="molecule type" value="Genomic_DNA"/>
</dbReference>
<dbReference type="Pfam" id="PF13302">
    <property type="entry name" value="Acetyltransf_3"/>
    <property type="match status" value="1"/>
</dbReference>
<name>A0A1H6L1R4_9FLAO</name>
<accession>A0A1H6L1R4</accession>
<organism evidence="2 3">
    <name type="scientific">Paenimyroides marinum</name>
    <dbReference type="NCBI Taxonomy" id="1159016"/>
    <lineage>
        <taxon>Bacteria</taxon>
        <taxon>Pseudomonadati</taxon>
        <taxon>Bacteroidota</taxon>
        <taxon>Flavobacteriia</taxon>
        <taxon>Flavobacteriales</taxon>
        <taxon>Flavobacteriaceae</taxon>
        <taxon>Paenimyroides</taxon>
    </lineage>
</organism>
<reference evidence="2 3" key="1">
    <citation type="submission" date="2016-10" db="EMBL/GenBank/DDBJ databases">
        <authorList>
            <person name="de Groot N.N."/>
        </authorList>
    </citation>
    <scope>NUCLEOTIDE SEQUENCE [LARGE SCALE GENOMIC DNA]</scope>
    <source>
        <strain evidence="2 3">CGMCC 1.10825</strain>
    </source>
</reference>
<sequence>MNLKGNHIYLRALEPEDLSFLYEIENDESLWEISHTQAPYSKWLLKNYLENSHQDIYEAKQLRLAIVENDTHRLYGLIDLFDFDPKNNRAGLGIVIKNHLERNKGTGTEAVKLLLNYCFTILNLHQIYVNVAVTNEASIKLFSKFGFQLIGVKKQWNRTGSTYVDEALYQLINPNES</sequence>
<proteinExistence type="predicted"/>